<reference evidence="12" key="3">
    <citation type="submission" date="2025-09" db="UniProtKB">
        <authorList>
            <consortium name="Ensembl"/>
        </authorList>
    </citation>
    <scope>IDENTIFICATION</scope>
</reference>
<evidence type="ECO:0000256" key="2">
    <source>
        <dbReference type="ARBA" id="ARBA00007561"/>
    </source>
</evidence>
<dbReference type="InterPro" id="IPR037724">
    <property type="entry name" value="C2E_Ferlin"/>
</dbReference>
<dbReference type="FunFam" id="2.60.40.150:FF:000054">
    <property type="entry name" value="otoferlin isoform X2"/>
    <property type="match status" value="1"/>
</dbReference>
<dbReference type="CDD" id="cd08374">
    <property type="entry name" value="C2F_Ferlin"/>
    <property type="match status" value="1"/>
</dbReference>
<dbReference type="CDD" id="cd04037">
    <property type="entry name" value="C2E_Ferlin"/>
    <property type="match status" value="1"/>
</dbReference>
<proteinExistence type="inferred from homology"/>
<dbReference type="GO" id="GO:0007009">
    <property type="term" value="P:plasma membrane organization"/>
    <property type="evidence" value="ECO:0007669"/>
    <property type="project" value="TreeGrafter"/>
</dbReference>
<feature type="region of interest" description="Disordered" evidence="10">
    <location>
        <begin position="1106"/>
        <end position="1145"/>
    </location>
</feature>
<dbReference type="CDD" id="cd04011">
    <property type="entry name" value="C2B_Ferlin"/>
    <property type="match status" value="1"/>
</dbReference>
<dbReference type="SUPFAM" id="SSF49562">
    <property type="entry name" value="C2 domain (Calcium/lipid-binding domain, CaLB)"/>
    <property type="match status" value="6"/>
</dbReference>
<dbReference type="Ensembl" id="ENSMUNT00000025378.2">
    <property type="protein sequence ID" value="ENSMUNP00000022240.2"/>
    <property type="gene ID" value="ENSMUNG00000016725.2"/>
</dbReference>
<dbReference type="FunFam" id="2.60.40.150:FF:000138">
    <property type="entry name" value="Fer-1-like family member 6"/>
    <property type="match status" value="1"/>
</dbReference>
<dbReference type="InterPro" id="IPR037725">
    <property type="entry name" value="C2F_Ferlin"/>
</dbReference>
<evidence type="ECO:0000256" key="3">
    <source>
        <dbReference type="ARBA" id="ARBA00022692"/>
    </source>
</evidence>
<evidence type="ECO:0000256" key="11">
    <source>
        <dbReference type="SAM" id="Phobius"/>
    </source>
</evidence>
<keyword evidence="5" id="KW-0677">Repeat</keyword>
<dbReference type="FunFam" id="2.60.40.150:FF:000009">
    <property type="entry name" value="dysferlin isoform X2"/>
    <property type="match status" value="1"/>
</dbReference>
<feature type="coiled-coil region" evidence="9">
    <location>
        <begin position="550"/>
        <end position="580"/>
    </location>
</feature>
<dbReference type="Pfam" id="PF08151">
    <property type="entry name" value="FerI"/>
    <property type="match status" value="1"/>
</dbReference>
<comment type="similarity">
    <text evidence="2">Belongs to the ferlin family.</text>
</comment>
<evidence type="ECO:0000256" key="10">
    <source>
        <dbReference type="SAM" id="MobiDB-lite"/>
    </source>
</evidence>
<name>A0A8C6K4Q9_MELUD</name>
<dbReference type="InterPro" id="IPR037720">
    <property type="entry name" value="C2B_Ferlin"/>
</dbReference>
<evidence type="ECO:0000256" key="1">
    <source>
        <dbReference type="ARBA" id="ARBA00004167"/>
    </source>
</evidence>
<keyword evidence="4" id="KW-0479">Metal-binding</keyword>
<feature type="compositionally biased region" description="Basic residues" evidence="10">
    <location>
        <begin position="1133"/>
        <end position="1143"/>
    </location>
</feature>
<dbReference type="Pfam" id="PF08150">
    <property type="entry name" value="FerB"/>
    <property type="match status" value="1"/>
</dbReference>
<dbReference type="Pfam" id="PF22901">
    <property type="entry name" value="dsrm_Ferlin"/>
    <property type="match status" value="1"/>
</dbReference>
<evidence type="ECO:0000313" key="13">
    <source>
        <dbReference type="Proteomes" id="UP000694405"/>
    </source>
</evidence>
<evidence type="ECO:0000256" key="4">
    <source>
        <dbReference type="ARBA" id="ARBA00022723"/>
    </source>
</evidence>
<dbReference type="FunFam" id="2.60.40.150:FF:000026">
    <property type="entry name" value="dysferlin isoform X2"/>
    <property type="match status" value="1"/>
</dbReference>
<keyword evidence="9" id="KW-0175">Coiled coil</keyword>
<dbReference type="SMART" id="SM01201">
    <property type="entry name" value="FerB"/>
    <property type="match status" value="1"/>
</dbReference>
<reference evidence="12" key="2">
    <citation type="submission" date="2025-08" db="UniProtKB">
        <authorList>
            <consortium name="Ensembl"/>
        </authorList>
    </citation>
    <scope>IDENTIFICATION</scope>
</reference>
<dbReference type="InterPro" id="IPR037723">
    <property type="entry name" value="C2D_Ferlin"/>
</dbReference>
<keyword evidence="8 11" id="KW-0472">Membrane</keyword>
<feature type="compositionally biased region" description="Basic and acidic residues" evidence="10">
    <location>
        <begin position="1121"/>
        <end position="1132"/>
    </location>
</feature>
<protein>
    <submittedName>
        <fullName evidence="12">Uncharacterized protein</fullName>
    </submittedName>
</protein>
<evidence type="ECO:0000256" key="6">
    <source>
        <dbReference type="ARBA" id="ARBA00022837"/>
    </source>
</evidence>
<dbReference type="InterPro" id="IPR000008">
    <property type="entry name" value="C2_dom"/>
</dbReference>
<dbReference type="Pfam" id="PF16165">
    <property type="entry name" value="Ferlin_C"/>
    <property type="match status" value="1"/>
</dbReference>
<gene>
    <name evidence="12" type="primary">LOC101876209</name>
</gene>
<keyword evidence="13" id="KW-1185">Reference proteome</keyword>
<comment type="subcellular location">
    <subcellularLocation>
        <location evidence="1">Membrane</location>
        <topology evidence="1">Single-pass membrane protein</topology>
    </subcellularLocation>
</comment>
<dbReference type="GO" id="GO:0046872">
    <property type="term" value="F:metal ion binding"/>
    <property type="evidence" value="ECO:0007669"/>
    <property type="project" value="UniProtKB-KW"/>
</dbReference>
<dbReference type="InterPro" id="IPR012561">
    <property type="entry name" value="Ferlin_B-domain"/>
</dbReference>
<evidence type="ECO:0000256" key="5">
    <source>
        <dbReference type="ARBA" id="ARBA00022737"/>
    </source>
</evidence>
<accession>A0A8V5GG43</accession>
<feature type="compositionally biased region" description="Polar residues" evidence="10">
    <location>
        <begin position="402"/>
        <end position="412"/>
    </location>
</feature>
<evidence type="ECO:0000313" key="12">
    <source>
        <dbReference type="Ensembl" id="ENSMUNP00000022240.2"/>
    </source>
</evidence>
<dbReference type="InterPro" id="IPR035892">
    <property type="entry name" value="C2_domain_sf"/>
</dbReference>
<dbReference type="Gene3D" id="2.60.40.150">
    <property type="entry name" value="C2 domain"/>
    <property type="match status" value="5"/>
</dbReference>
<dbReference type="InterPro" id="IPR032362">
    <property type="entry name" value="Ferlin_C"/>
</dbReference>
<dbReference type="Pfam" id="PF00168">
    <property type="entry name" value="C2"/>
    <property type="match status" value="6"/>
</dbReference>
<evidence type="ECO:0000256" key="8">
    <source>
        <dbReference type="ARBA" id="ARBA00023136"/>
    </source>
</evidence>
<dbReference type="GO" id="GO:0016020">
    <property type="term" value="C:membrane"/>
    <property type="evidence" value="ECO:0007669"/>
    <property type="project" value="UniProtKB-SubCell"/>
</dbReference>
<dbReference type="InterPro" id="IPR037722">
    <property type="entry name" value="C2C_Ferlin"/>
</dbReference>
<feature type="transmembrane region" description="Helical" evidence="11">
    <location>
        <begin position="1755"/>
        <end position="1774"/>
    </location>
</feature>
<evidence type="ECO:0000256" key="7">
    <source>
        <dbReference type="ARBA" id="ARBA00022989"/>
    </source>
</evidence>
<dbReference type="FunFam" id="2.60.40.150:FF:000034">
    <property type="entry name" value="otoferlin isoform X2"/>
    <property type="match status" value="1"/>
</dbReference>
<accession>A0A8C6K4Q9</accession>
<reference evidence="12" key="1">
    <citation type="submission" date="2020-03" db="EMBL/GenBank/DDBJ databases">
        <title>Melopsittacus undulatus (budgerigar) genome, bMelUnd1, maternal haplotype with Z.</title>
        <authorList>
            <person name="Gedman G."/>
            <person name="Mountcastle J."/>
            <person name="Haase B."/>
            <person name="Formenti G."/>
            <person name="Wright T."/>
            <person name="Apodaca J."/>
            <person name="Pelan S."/>
            <person name="Chow W."/>
            <person name="Rhie A."/>
            <person name="Howe K."/>
            <person name="Fedrigo O."/>
            <person name="Jarvis E.D."/>
        </authorList>
    </citation>
    <scope>NUCLEOTIDE SEQUENCE [LARGE SCALE GENOMIC DNA]</scope>
</reference>
<dbReference type="Proteomes" id="UP000694405">
    <property type="component" value="Chromosome 1"/>
</dbReference>
<keyword evidence="7 11" id="KW-1133">Transmembrane helix</keyword>
<feature type="compositionally biased region" description="Basic and acidic residues" evidence="10">
    <location>
        <begin position="381"/>
        <end position="401"/>
    </location>
</feature>
<keyword evidence="6" id="KW-0106">Calcium</keyword>
<keyword evidence="3 11" id="KW-0812">Transmembrane</keyword>
<dbReference type="CDD" id="cd04018">
    <property type="entry name" value="C2C_Ferlin"/>
    <property type="match status" value="1"/>
</dbReference>
<dbReference type="PROSITE" id="PS50004">
    <property type="entry name" value="C2"/>
    <property type="match status" value="6"/>
</dbReference>
<organism evidence="12 13">
    <name type="scientific">Melopsittacus undulatus</name>
    <name type="common">Budgerigar</name>
    <name type="synonym">Psittacus undulatus</name>
    <dbReference type="NCBI Taxonomy" id="13146"/>
    <lineage>
        <taxon>Eukaryota</taxon>
        <taxon>Metazoa</taxon>
        <taxon>Chordata</taxon>
        <taxon>Craniata</taxon>
        <taxon>Vertebrata</taxon>
        <taxon>Euteleostomi</taxon>
        <taxon>Archelosauria</taxon>
        <taxon>Archosauria</taxon>
        <taxon>Dinosauria</taxon>
        <taxon>Saurischia</taxon>
        <taxon>Theropoda</taxon>
        <taxon>Coelurosauria</taxon>
        <taxon>Aves</taxon>
        <taxon>Neognathae</taxon>
        <taxon>Neoaves</taxon>
        <taxon>Telluraves</taxon>
        <taxon>Australaves</taxon>
        <taxon>Psittaciformes</taxon>
        <taxon>Psittaculidae</taxon>
        <taxon>Melopsittacus</taxon>
    </lineage>
</organism>
<evidence type="ECO:0000256" key="9">
    <source>
        <dbReference type="SAM" id="Coils"/>
    </source>
</evidence>
<dbReference type="InterPro" id="IPR012968">
    <property type="entry name" value="FerIin_dom"/>
</dbReference>
<dbReference type="PANTHER" id="PTHR12546:SF37">
    <property type="entry name" value="FER-1-LIKE 6 (C. ELEGANS)"/>
    <property type="match status" value="1"/>
</dbReference>
<dbReference type="InterPro" id="IPR055072">
    <property type="entry name" value="Ferlin_DSRM"/>
</dbReference>
<dbReference type="InterPro" id="IPR037721">
    <property type="entry name" value="Ferlin"/>
</dbReference>
<sequence length="1787" mass="202662">MESSLIGSASEIFPMYGRAKLTARIHEEEMKSQNYQIAITIIEARQLVGENIDPVVIIEIGDEKKQTTVKEGTNAPFYNEYFVFDFVGPQVFLFDKIITISVMHNKLIGSTLIGSFKVDVGTVYGQPGHQFCDKWALLTDPADIRTGAKGYLKCDISVTGKGDAIQAMQKTADTEEQIEKNLLIPKGFPSERPWARFYVRIYKAEGLPKMNSSIMANVTKAFIGDSKDLVDPYVVVMFAGQMGRTTVQKNCADPVWHEQIIFKEMFPPLCRRVKIQVWDEGSMNDVALATHFIDLKKISNEQDGDKGFLPTFGPAWINLYGSPRSHSLMDDHQELNEGFGEGVSFRGRLFIQIAVEILSGGAHESKFSSIIKDIKLPSKDKDFKAPKGKDKTEKAGEDRKSASPSDKMNSTEVEVEPFDVPSEIYEEKFEEFLLFGTFFEATMIDRKLGDKPITFEVSVGNFGNITDGVSAGAGGKKKTRDGEAEESLLHEGEDEISHDLGVPLISTTPPEKPLITTGNRNYQYLPYNERKPCICVKSYWGNQTFRLYSSNTLEKMADHLEESLEQVKELIKVSEIASEEKMRTALNNFVSQSRAFITIAEKRRKGLNYTSLDKKRLMLFKKELEAMSSEAKGIVQQQKKKMPLDEMMRQTQSFIDKIRFLADEPQNTVPDVFIWMLSNHKRVAYARVPAKTILYSPAKEQKGKDCGKIKTHFLKLPGKRPLGWTVQAKVDIYLWLGPASYAQSVMENLPVGYETELPSNTNAGHSAMSSPACLLYKTLHLFQLRAHMYQARGLIAADSTGLSDPFAKVTFTSHCQTTKIISQTLSPTWNQMLLFNSIVLHGNREEIAQFPPEIVIELYDDDAVGKPEYIGSTVAVPVVRLADQKYEPPKLSYHPVYCGNLSGGDLLATFELLEIPMSDPDKLPPLDPPDAGQFYPVPANIRPVLSKYRVEVLFWGVRELKKVQLLSVDRPQVLIECAGKGVKSSVIQSYKKNPNFSGLADWFEVELPENELLHPPLSICVVDWRAFGRSTLVGTHTINCLKQFLYKTQLSPQTTPNRLHIVEIDKASPETSQAAELSQEEPFLADHTYAEVEQGQCTVLEPDPYLAKVPATDPGRSASEPGKERKQKDMRKSIRRSTKRRRRTIADESAENVIDWWSKYYASVLKMQKVNNQTSDHIALIIEEEPDKKKKEKTLKRKQKEIPKLATLQIYEGDLESEFNNFEDWVKTFHLLRGKSNDEVHADSEDRIIGKFKGSFCIYPSPKDGSLLDRGQARILQGIPPNHSVKVLIRVYIVAAFNLSPADPDGKSDPYIVLRLGNTEIKDRENYIPKQLNPVFGRSFEIQATFPRDSLLTVLIYDHDFVGTDDLIGETKIDLENRFYSRHRATCGLQSQYEIEGYNAWRDATKPSEILTKLCKDYRISGPFMQPGEIQVGTKVFKGQTVFTEDENEEPIESYEHLSLKVLHAWEEIPGAGYKLVPEHIETRPLYHKDKPGIEQGRVQMWVDMFPKDMPLPGPPVDISPRKPKGYELRVIIWNTEDVILEDENIFTGQKSSDIYVKGWIKGLEEDKQETDVHYNSLTGEGNFNWRFVFPFHYLPAEKQMVVSKRENIFSLEKTERKIPAELVLQVWDFERLSSDDFLGTLELNLNGFPRAAKTAKSCDLGMAVATSEENKISIFQQKRVRGWWPFIKAGELTGKVEAEFHLVTAEEAEKNPVGKARKEPEPLEKPNRPDTSFSWFVNPFKCLYHLIWRNYKKYIIIGIILLILIVFLVLFIYTLPGAISHRIVVG</sequence>
<feature type="region of interest" description="Disordered" evidence="10">
    <location>
        <begin position="381"/>
        <end position="415"/>
    </location>
</feature>
<dbReference type="SMART" id="SM01202">
    <property type="entry name" value="FerI"/>
    <property type="match status" value="1"/>
</dbReference>
<dbReference type="CDD" id="cd04017">
    <property type="entry name" value="C2D_Ferlin"/>
    <property type="match status" value="1"/>
</dbReference>
<dbReference type="SMART" id="SM00239">
    <property type="entry name" value="C2"/>
    <property type="match status" value="6"/>
</dbReference>
<dbReference type="PANTHER" id="PTHR12546">
    <property type="entry name" value="FER-1-LIKE"/>
    <property type="match status" value="1"/>
</dbReference>